<feature type="transmembrane region" description="Helical" evidence="1">
    <location>
        <begin position="226"/>
        <end position="252"/>
    </location>
</feature>
<proteinExistence type="predicted"/>
<dbReference type="GO" id="GO:0005886">
    <property type="term" value="C:plasma membrane"/>
    <property type="evidence" value="ECO:0007669"/>
    <property type="project" value="UniProtKB-SubCell"/>
</dbReference>
<keyword evidence="1" id="KW-0812">Transmembrane</keyword>
<dbReference type="EMBL" id="AMCK01000012">
    <property type="protein sequence ID" value="EKB44742.1"/>
    <property type="molecule type" value="Genomic_DNA"/>
</dbReference>
<dbReference type="Proteomes" id="UP000004738">
    <property type="component" value="Unassembled WGS sequence"/>
</dbReference>
<evidence type="ECO:0000313" key="3">
    <source>
        <dbReference type="Proteomes" id="UP000004738"/>
    </source>
</evidence>
<feature type="transmembrane region" description="Helical" evidence="1">
    <location>
        <begin position="12"/>
        <end position="34"/>
    </location>
</feature>
<reference evidence="2 3" key="1">
    <citation type="journal article" date="2012" name="J. Bacteriol.">
        <title>Draft Genome Sequence of Bacillus isronensis Strain B3W22, Isolated from the Upper Atmosphere.</title>
        <authorList>
            <person name="Shivaji S."/>
            <person name="Ara S."/>
            <person name="Singh S.K."/>
            <person name="Bandi S."/>
            <person name="Singh A."/>
            <person name="Pinnaka A.K."/>
        </authorList>
    </citation>
    <scope>NUCLEOTIDE SEQUENCE [LARGE SCALE GENOMIC DNA]</scope>
    <source>
        <strain evidence="2 3">B3W22</strain>
    </source>
</reference>
<gene>
    <name evidence="2" type="ORF">B857_02369</name>
</gene>
<accession>K1KY22</accession>
<dbReference type="PATRIC" id="fig|1224748.3.peg.2334"/>
<evidence type="ECO:0000256" key="1">
    <source>
        <dbReference type="SAM" id="Phobius"/>
    </source>
</evidence>
<evidence type="ECO:0008006" key="4">
    <source>
        <dbReference type="Google" id="ProtNLM"/>
    </source>
</evidence>
<keyword evidence="1" id="KW-1133">Transmembrane helix</keyword>
<protein>
    <recommendedName>
        <fullName evidence="4">FtsX-like permease family protein</fullName>
    </recommendedName>
</protein>
<sequence length="348" mass="39940">MEGLDILLKKSLYIIIYYITVAVFSCLAFSSLVVSFEKTNQLQDGLGIESLQVNIQEQEIDENSNSNFKTADLIESLKEISKSPFVMYKDTGTPHGKEFYVHNSKLPLVKETAKNIPNTVYLDKSFEKNSIEKNNNHYFIYKSIPYKVVGIYQQQRKNINQNSAFLAAMDINANGLGMYYIDGVHLSDMNKVVEHLENREIFIDATIIPMKKTMKERITLVAKDQAVVLILLIVTLILIGMNTIGVTINWILSRNDEIYVRYLVGGTTRKINWWLLKEYWLILIFSFVIGFILAMMLLKIGIFNYVVSEIDRYGIGLAFVFCLIIGTLTKIISLLLVYRGKNKFRKGY</sequence>
<feature type="transmembrane region" description="Helical" evidence="1">
    <location>
        <begin position="313"/>
        <end position="338"/>
    </location>
</feature>
<feature type="transmembrane region" description="Helical" evidence="1">
    <location>
        <begin position="279"/>
        <end position="307"/>
    </location>
</feature>
<keyword evidence="3" id="KW-1185">Reference proteome</keyword>
<dbReference type="RefSeq" id="WP_008406535.1">
    <property type="nucleotide sequence ID" value="NZ_AMCK01000012.1"/>
</dbReference>
<name>K1KY22_9BACL</name>
<keyword evidence="1" id="KW-0472">Membrane</keyword>
<dbReference type="AlphaFoldDB" id="K1KY22"/>
<organism evidence="2 3">
    <name type="scientific">Solibacillus isronensis B3W22</name>
    <dbReference type="NCBI Taxonomy" id="1224748"/>
    <lineage>
        <taxon>Bacteria</taxon>
        <taxon>Bacillati</taxon>
        <taxon>Bacillota</taxon>
        <taxon>Bacilli</taxon>
        <taxon>Bacillales</taxon>
        <taxon>Caryophanaceae</taxon>
        <taxon>Solibacillus</taxon>
    </lineage>
</organism>
<evidence type="ECO:0000313" key="2">
    <source>
        <dbReference type="EMBL" id="EKB44742.1"/>
    </source>
</evidence>
<comment type="caution">
    <text evidence="2">The sequence shown here is derived from an EMBL/GenBank/DDBJ whole genome shotgun (WGS) entry which is preliminary data.</text>
</comment>